<sequence length="95" mass="10935">MDHGLNSHCLKGLCPGDRRPPPPIRYISLLWAARTIQEDTRNWKDQKTYPVDCRAISPTTFSETPARATRRTMVLSKNTKIFLKIERSTFFATLV</sequence>
<organism evidence="1 2">
    <name type="scientific">Platanthera zijinensis</name>
    <dbReference type="NCBI Taxonomy" id="2320716"/>
    <lineage>
        <taxon>Eukaryota</taxon>
        <taxon>Viridiplantae</taxon>
        <taxon>Streptophyta</taxon>
        <taxon>Embryophyta</taxon>
        <taxon>Tracheophyta</taxon>
        <taxon>Spermatophyta</taxon>
        <taxon>Magnoliopsida</taxon>
        <taxon>Liliopsida</taxon>
        <taxon>Asparagales</taxon>
        <taxon>Orchidaceae</taxon>
        <taxon>Orchidoideae</taxon>
        <taxon>Orchideae</taxon>
        <taxon>Orchidinae</taxon>
        <taxon>Platanthera</taxon>
    </lineage>
</organism>
<keyword evidence="2" id="KW-1185">Reference proteome</keyword>
<dbReference type="AlphaFoldDB" id="A0AAP0BQ90"/>
<evidence type="ECO:0000313" key="2">
    <source>
        <dbReference type="Proteomes" id="UP001418222"/>
    </source>
</evidence>
<gene>
    <name evidence="1" type="ORF">KSP39_PZI007325</name>
</gene>
<evidence type="ECO:0000313" key="1">
    <source>
        <dbReference type="EMBL" id="KAK8947004.1"/>
    </source>
</evidence>
<name>A0AAP0BQ90_9ASPA</name>
<accession>A0AAP0BQ90</accession>
<dbReference type="Proteomes" id="UP001418222">
    <property type="component" value="Unassembled WGS sequence"/>
</dbReference>
<reference evidence="1 2" key="1">
    <citation type="journal article" date="2022" name="Nat. Plants">
        <title>Genomes of leafy and leafless Platanthera orchids illuminate the evolution of mycoheterotrophy.</title>
        <authorList>
            <person name="Li M.H."/>
            <person name="Liu K.W."/>
            <person name="Li Z."/>
            <person name="Lu H.C."/>
            <person name="Ye Q.L."/>
            <person name="Zhang D."/>
            <person name="Wang J.Y."/>
            <person name="Li Y.F."/>
            <person name="Zhong Z.M."/>
            <person name="Liu X."/>
            <person name="Yu X."/>
            <person name="Liu D.K."/>
            <person name="Tu X.D."/>
            <person name="Liu B."/>
            <person name="Hao Y."/>
            <person name="Liao X.Y."/>
            <person name="Jiang Y.T."/>
            <person name="Sun W.H."/>
            <person name="Chen J."/>
            <person name="Chen Y.Q."/>
            <person name="Ai Y."/>
            <person name="Zhai J.W."/>
            <person name="Wu S.S."/>
            <person name="Zhou Z."/>
            <person name="Hsiao Y.Y."/>
            <person name="Wu W.L."/>
            <person name="Chen Y.Y."/>
            <person name="Lin Y.F."/>
            <person name="Hsu J.L."/>
            <person name="Li C.Y."/>
            <person name="Wang Z.W."/>
            <person name="Zhao X."/>
            <person name="Zhong W.Y."/>
            <person name="Ma X.K."/>
            <person name="Ma L."/>
            <person name="Huang J."/>
            <person name="Chen G.Z."/>
            <person name="Huang M.Z."/>
            <person name="Huang L."/>
            <person name="Peng D.H."/>
            <person name="Luo Y.B."/>
            <person name="Zou S.Q."/>
            <person name="Chen S.P."/>
            <person name="Lan S."/>
            <person name="Tsai W.C."/>
            <person name="Van de Peer Y."/>
            <person name="Liu Z.J."/>
        </authorList>
    </citation>
    <scope>NUCLEOTIDE SEQUENCE [LARGE SCALE GENOMIC DNA]</scope>
    <source>
        <strain evidence="1">Lor287</strain>
    </source>
</reference>
<dbReference type="EMBL" id="JBBWWQ010000005">
    <property type="protein sequence ID" value="KAK8947004.1"/>
    <property type="molecule type" value="Genomic_DNA"/>
</dbReference>
<proteinExistence type="predicted"/>
<comment type="caution">
    <text evidence="1">The sequence shown here is derived from an EMBL/GenBank/DDBJ whole genome shotgun (WGS) entry which is preliminary data.</text>
</comment>
<protein>
    <submittedName>
        <fullName evidence="1">Uncharacterized protein</fullName>
    </submittedName>
</protein>